<name>A0A0E9WA10_ANGAN</name>
<reference evidence="1" key="2">
    <citation type="journal article" date="2015" name="Fish Shellfish Immunol.">
        <title>Early steps in the European eel (Anguilla anguilla)-Vibrio vulnificus interaction in the gills: Role of the RtxA13 toxin.</title>
        <authorList>
            <person name="Callol A."/>
            <person name="Pajuelo D."/>
            <person name="Ebbesson L."/>
            <person name="Teles M."/>
            <person name="MacKenzie S."/>
            <person name="Amaro C."/>
        </authorList>
    </citation>
    <scope>NUCLEOTIDE SEQUENCE</scope>
</reference>
<dbReference type="EMBL" id="GBXM01022177">
    <property type="protein sequence ID" value="JAH86400.1"/>
    <property type="molecule type" value="Transcribed_RNA"/>
</dbReference>
<organism evidence="1">
    <name type="scientific">Anguilla anguilla</name>
    <name type="common">European freshwater eel</name>
    <name type="synonym">Muraena anguilla</name>
    <dbReference type="NCBI Taxonomy" id="7936"/>
    <lineage>
        <taxon>Eukaryota</taxon>
        <taxon>Metazoa</taxon>
        <taxon>Chordata</taxon>
        <taxon>Craniata</taxon>
        <taxon>Vertebrata</taxon>
        <taxon>Euteleostomi</taxon>
        <taxon>Actinopterygii</taxon>
        <taxon>Neopterygii</taxon>
        <taxon>Teleostei</taxon>
        <taxon>Anguilliformes</taxon>
        <taxon>Anguillidae</taxon>
        <taxon>Anguilla</taxon>
    </lineage>
</organism>
<sequence length="55" mass="6149">MNLSHTFGEGSLDPTFHGLPLNKSSVRLFPQKVTLICHQPGLQGFPRLVFERVSN</sequence>
<reference evidence="1" key="1">
    <citation type="submission" date="2014-11" db="EMBL/GenBank/DDBJ databases">
        <authorList>
            <person name="Amaro Gonzalez C."/>
        </authorList>
    </citation>
    <scope>NUCLEOTIDE SEQUENCE</scope>
</reference>
<evidence type="ECO:0000313" key="1">
    <source>
        <dbReference type="EMBL" id="JAH86400.1"/>
    </source>
</evidence>
<proteinExistence type="predicted"/>
<accession>A0A0E9WA10</accession>
<protein>
    <submittedName>
        <fullName evidence="1">Uncharacterized protein</fullName>
    </submittedName>
</protein>
<dbReference type="AlphaFoldDB" id="A0A0E9WA10"/>